<evidence type="ECO:0008006" key="4">
    <source>
        <dbReference type="Google" id="ProtNLM"/>
    </source>
</evidence>
<accession>A0A2P2CZG7</accession>
<reference evidence="2 3" key="1">
    <citation type="submission" date="2018-02" db="EMBL/GenBank/DDBJ databases">
        <title>Novel Leptospira species isolated from soil and water in Japan.</title>
        <authorList>
            <person name="Nakao R."/>
            <person name="Masuzawa T."/>
        </authorList>
    </citation>
    <scope>NUCLEOTIDE SEQUENCE [LARGE SCALE GENOMIC DNA]</scope>
    <source>
        <strain evidence="2 3">E8</strain>
    </source>
</reference>
<evidence type="ECO:0000313" key="3">
    <source>
        <dbReference type="Proteomes" id="UP000245076"/>
    </source>
</evidence>
<keyword evidence="1" id="KW-0812">Transmembrane</keyword>
<comment type="caution">
    <text evidence="2">The sequence shown here is derived from an EMBL/GenBank/DDBJ whole genome shotgun (WGS) entry which is preliminary data.</text>
</comment>
<dbReference type="Gene3D" id="2.60.120.560">
    <property type="entry name" value="Exo-inulinase, domain 1"/>
    <property type="match status" value="1"/>
</dbReference>
<sequence length="286" mass="32103">MGDKMTSTFRMLGFVSFLYLGVFDFGTNLILEQVLDPSFHTINQLEASSCNPPGTYEFFPGTGYYPSGSSEVYPWQTPAGVSFEGFETYADGAIIEASSNKALQSHIEVTSGTLVSKHLSGGVYKRAKTEDYNFRMLIQGLNNGSRVKWTDQALEARFYIDSWQDATDSWQGIHLFTRYRTENDLYVASLRSDGTVYFKKKLCGTYTTLATGTLKDLAGNPKSFQTKQWYKLTLVAIGNHIDFYVDNVLQLSITDGTFSWGTSGIRTDYANVYLDDLILHDDLSDF</sequence>
<dbReference type="Proteomes" id="UP000245076">
    <property type="component" value="Unassembled WGS sequence"/>
</dbReference>
<dbReference type="EMBL" id="BFAY01000006">
    <property type="protein sequence ID" value="GBF37725.1"/>
    <property type="molecule type" value="Genomic_DNA"/>
</dbReference>
<evidence type="ECO:0000256" key="1">
    <source>
        <dbReference type="SAM" id="Phobius"/>
    </source>
</evidence>
<gene>
    <name evidence="2" type="ORF">LPTSP1_07110</name>
</gene>
<dbReference type="AlphaFoldDB" id="A0A2P2CZG7"/>
<organism evidence="2 3">
    <name type="scientific">Leptospira johnsonii</name>
    <dbReference type="NCBI Taxonomy" id="1917820"/>
    <lineage>
        <taxon>Bacteria</taxon>
        <taxon>Pseudomonadati</taxon>
        <taxon>Spirochaetota</taxon>
        <taxon>Spirochaetia</taxon>
        <taxon>Leptospirales</taxon>
        <taxon>Leptospiraceae</taxon>
        <taxon>Leptospira</taxon>
    </lineage>
</organism>
<keyword evidence="1" id="KW-0472">Membrane</keyword>
<keyword evidence="3" id="KW-1185">Reference proteome</keyword>
<proteinExistence type="predicted"/>
<name>A0A2P2CZG7_9LEPT</name>
<protein>
    <recommendedName>
        <fullName evidence="4">Pectate lyase</fullName>
    </recommendedName>
</protein>
<feature type="transmembrane region" description="Helical" evidence="1">
    <location>
        <begin position="12"/>
        <end position="31"/>
    </location>
</feature>
<keyword evidence="1" id="KW-1133">Transmembrane helix</keyword>
<evidence type="ECO:0000313" key="2">
    <source>
        <dbReference type="EMBL" id="GBF37725.1"/>
    </source>
</evidence>